<dbReference type="CDD" id="cd00430">
    <property type="entry name" value="PLPDE_III_AR"/>
    <property type="match status" value="1"/>
</dbReference>
<dbReference type="PANTHER" id="PTHR30511">
    <property type="entry name" value="ALANINE RACEMASE"/>
    <property type="match status" value="1"/>
</dbReference>
<feature type="binding site" evidence="4">
    <location>
        <position position="305"/>
    </location>
    <ligand>
        <name>substrate</name>
    </ligand>
</feature>
<dbReference type="Pfam" id="PF01168">
    <property type="entry name" value="Ala_racemase_N"/>
    <property type="match status" value="1"/>
</dbReference>
<dbReference type="InterPro" id="IPR000821">
    <property type="entry name" value="Ala_racemase"/>
</dbReference>
<comment type="catalytic activity">
    <reaction evidence="4">
        <text>L-alanine = D-alanine</text>
        <dbReference type="Rhea" id="RHEA:20249"/>
        <dbReference type="ChEBI" id="CHEBI:57416"/>
        <dbReference type="ChEBI" id="CHEBI:57972"/>
        <dbReference type="EC" id="5.1.1.1"/>
    </reaction>
</comment>
<dbReference type="InterPro" id="IPR029066">
    <property type="entry name" value="PLP-binding_barrel"/>
</dbReference>
<dbReference type="InterPro" id="IPR001608">
    <property type="entry name" value="Ala_racemase_N"/>
</dbReference>
<reference evidence="6 7" key="1">
    <citation type="submission" date="2023-07" db="EMBL/GenBank/DDBJ databases">
        <title>Protaetiibacter sp. nov WY-16 isolated from soil.</title>
        <authorList>
            <person name="Liu B."/>
            <person name="Wan Y."/>
        </authorList>
    </citation>
    <scope>NUCLEOTIDE SEQUENCE [LARGE SCALE GENOMIC DNA]</scope>
    <source>
        <strain evidence="6 7">WY-16</strain>
    </source>
</reference>
<comment type="function">
    <text evidence="4">Catalyzes the interconversion of L-alanine and D-alanine. May also act on other amino acids.</text>
</comment>
<dbReference type="RefSeq" id="WP_305003335.1">
    <property type="nucleotide sequence ID" value="NZ_JAUQUB010000002.1"/>
</dbReference>
<organism evidence="6 7">
    <name type="scientific">Antiquaquibacter soli</name>
    <dbReference type="NCBI Taxonomy" id="3064523"/>
    <lineage>
        <taxon>Bacteria</taxon>
        <taxon>Bacillati</taxon>
        <taxon>Actinomycetota</taxon>
        <taxon>Actinomycetes</taxon>
        <taxon>Micrococcales</taxon>
        <taxon>Microbacteriaceae</taxon>
        <taxon>Antiquaquibacter</taxon>
    </lineage>
</organism>
<comment type="caution">
    <text evidence="6">The sequence shown here is derived from an EMBL/GenBank/DDBJ whole genome shotgun (WGS) entry which is preliminary data.</text>
</comment>
<dbReference type="PRINTS" id="PR00992">
    <property type="entry name" value="ALARACEMASE"/>
</dbReference>
<sequence length="364" mass="36808">MSRVATVSLGAIARNVETLRAAAGGAPAMAIVKANGYGHGAVPAARAALEGGAGWLGVATIDEGLELRASGVDAPVLAWLHETDADFASAVEADLDLGVSSLAELEAVAAVGAGASVQLKADTGLGRNGATDAEWPELVTAAAALQSAGRVRVRGVWSHLANAGRAEDLEQVARFTQALEAATDAGLDPELVHLSATAGALAVPEARFGMVRLGVGIYGLSPLDSTSSADLGLVPAMTLSATVASVKRVPAGHGVSYGYDHRTTGETSLVLVPLGYADGIPRSASGRGPVSINGVTHRVAGRVAMDQVVLDVGDATVAEGDRAVLFGDPATGVPSADDWALAAGTINYEIVTRIGSRVRREYVP</sequence>
<proteinExistence type="inferred from homology"/>
<protein>
    <recommendedName>
        <fullName evidence="4">Alanine racemase</fullName>
        <ecNumber evidence="4">5.1.1.1</ecNumber>
    </recommendedName>
</protein>
<evidence type="ECO:0000256" key="3">
    <source>
        <dbReference type="ARBA" id="ARBA00023235"/>
    </source>
</evidence>
<dbReference type="SMART" id="SM01005">
    <property type="entry name" value="Ala_racemase_C"/>
    <property type="match status" value="1"/>
</dbReference>
<accession>A0ABT9BPI1</accession>
<dbReference type="Proteomes" id="UP001241072">
    <property type="component" value="Unassembled WGS sequence"/>
</dbReference>
<evidence type="ECO:0000256" key="1">
    <source>
        <dbReference type="ARBA" id="ARBA00001933"/>
    </source>
</evidence>
<dbReference type="InterPro" id="IPR020622">
    <property type="entry name" value="Ala_racemase_pyridoxalP-BS"/>
</dbReference>
<gene>
    <name evidence="6" type="primary">alr</name>
    <name evidence="6" type="ORF">Q5716_11775</name>
</gene>
<keyword evidence="2 4" id="KW-0663">Pyridoxal phosphate</keyword>
<dbReference type="Gene3D" id="2.40.37.10">
    <property type="entry name" value="Lyase, Ornithine Decarboxylase, Chain A, domain 1"/>
    <property type="match status" value="1"/>
</dbReference>
<dbReference type="HAMAP" id="MF_01201">
    <property type="entry name" value="Ala_racemase"/>
    <property type="match status" value="1"/>
</dbReference>
<dbReference type="SUPFAM" id="SSF51419">
    <property type="entry name" value="PLP-binding barrel"/>
    <property type="match status" value="1"/>
</dbReference>
<dbReference type="InterPro" id="IPR011079">
    <property type="entry name" value="Ala_racemase_C"/>
</dbReference>
<comment type="similarity">
    <text evidence="4">Belongs to the alanine racemase family.</text>
</comment>
<dbReference type="Gene3D" id="3.20.20.10">
    <property type="entry name" value="Alanine racemase"/>
    <property type="match status" value="1"/>
</dbReference>
<evidence type="ECO:0000256" key="2">
    <source>
        <dbReference type="ARBA" id="ARBA00022898"/>
    </source>
</evidence>
<dbReference type="GO" id="GO:0008784">
    <property type="term" value="F:alanine racemase activity"/>
    <property type="evidence" value="ECO:0007669"/>
    <property type="project" value="UniProtKB-EC"/>
</dbReference>
<evidence type="ECO:0000259" key="5">
    <source>
        <dbReference type="SMART" id="SM01005"/>
    </source>
</evidence>
<feature type="binding site" evidence="4">
    <location>
        <position position="127"/>
    </location>
    <ligand>
        <name>substrate</name>
    </ligand>
</feature>
<dbReference type="PROSITE" id="PS00395">
    <property type="entry name" value="ALANINE_RACEMASE"/>
    <property type="match status" value="1"/>
</dbReference>
<dbReference type="EC" id="5.1.1.1" evidence="4"/>
<comment type="cofactor">
    <cofactor evidence="1 4">
        <name>pyridoxal 5'-phosphate</name>
        <dbReference type="ChEBI" id="CHEBI:597326"/>
    </cofactor>
</comment>
<feature type="modified residue" description="N6-(pyridoxal phosphate)lysine" evidence="4">
    <location>
        <position position="33"/>
    </location>
</feature>
<dbReference type="PANTHER" id="PTHR30511:SF0">
    <property type="entry name" value="ALANINE RACEMASE, CATABOLIC-RELATED"/>
    <property type="match status" value="1"/>
</dbReference>
<feature type="active site" description="Proton acceptor; specific for D-alanine" evidence="4">
    <location>
        <position position="33"/>
    </location>
</feature>
<evidence type="ECO:0000313" key="6">
    <source>
        <dbReference type="EMBL" id="MDO7882905.1"/>
    </source>
</evidence>
<evidence type="ECO:0000313" key="7">
    <source>
        <dbReference type="Proteomes" id="UP001241072"/>
    </source>
</evidence>
<dbReference type="NCBIfam" id="TIGR00492">
    <property type="entry name" value="alr"/>
    <property type="match status" value="1"/>
</dbReference>
<dbReference type="EMBL" id="JAUQUB010000002">
    <property type="protein sequence ID" value="MDO7882905.1"/>
    <property type="molecule type" value="Genomic_DNA"/>
</dbReference>
<dbReference type="InterPro" id="IPR009006">
    <property type="entry name" value="Ala_racemase/Decarboxylase_C"/>
</dbReference>
<feature type="domain" description="Alanine racemase C-terminal" evidence="5">
    <location>
        <begin position="236"/>
        <end position="363"/>
    </location>
</feature>
<keyword evidence="3 4" id="KW-0413">Isomerase</keyword>
<name>A0ABT9BPI1_9MICO</name>
<feature type="active site" description="Proton acceptor; specific for L-alanine" evidence="4">
    <location>
        <position position="257"/>
    </location>
</feature>
<dbReference type="Pfam" id="PF00842">
    <property type="entry name" value="Ala_racemase_C"/>
    <property type="match status" value="1"/>
</dbReference>
<keyword evidence="7" id="KW-1185">Reference proteome</keyword>
<evidence type="ECO:0000256" key="4">
    <source>
        <dbReference type="HAMAP-Rule" id="MF_01201"/>
    </source>
</evidence>
<dbReference type="SUPFAM" id="SSF50621">
    <property type="entry name" value="Alanine racemase C-terminal domain-like"/>
    <property type="match status" value="1"/>
</dbReference>
<comment type="pathway">
    <text evidence="4">Amino-acid biosynthesis; D-alanine biosynthesis; D-alanine from L-alanine: step 1/1.</text>
</comment>